<dbReference type="Pfam" id="PF00102">
    <property type="entry name" value="Y_phosphatase"/>
    <property type="match status" value="1"/>
</dbReference>
<dbReference type="PRINTS" id="PR00700">
    <property type="entry name" value="PRTYPHPHTASE"/>
</dbReference>
<evidence type="ECO:0000259" key="4">
    <source>
        <dbReference type="PROSITE" id="PS50056"/>
    </source>
</evidence>
<dbReference type="PROSITE" id="PS00383">
    <property type="entry name" value="TYR_PHOSPHATASE_1"/>
    <property type="match status" value="1"/>
</dbReference>
<dbReference type="Proteomes" id="UP000031668">
    <property type="component" value="Unassembled WGS sequence"/>
</dbReference>
<dbReference type="SUPFAM" id="SSF52799">
    <property type="entry name" value="(Phosphotyrosine protein) phosphatases II"/>
    <property type="match status" value="1"/>
</dbReference>
<organism evidence="5 6">
    <name type="scientific">Thelohanellus kitauei</name>
    <name type="common">Myxosporean</name>
    <dbReference type="NCBI Taxonomy" id="669202"/>
    <lineage>
        <taxon>Eukaryota</taxon>
        <taxon>Metazoa</taxon>
        <taxon>Cnidaria</taxon>
        <taxon>Myxozoa</taxon>
        <taxon>Myxosporea</taxon>
        <taxon>Bivalvulida</taxon>
        <taxon>Platysporina</taxon>
        <taxon>Myxobolidae</taxon>
        <taxon>Thelohanellus</taxon>
    </lineage>
</organism>
<dbReference type="Gene3D" id="3.90.190.10">
    <property type="entry name" value="Protein tyrosine phosphatase superfamily"/>
    <property type="match status" value="1"/>
</dbReference>
<name>A0A0C2M9M2_THEKT</name>
<evidence type="ECO:0000313" key="5">
    <source>
        <dbReference type="EMBL" id="KII61019.1"/>
    </source>
</evidence>
<comment type="caution">
    <text evidence="5">The sequence shown here is derived from an EMBL/GenBank/DDBJ whole genome shotgun (WGS) entry which is preliminary data.</text>
</comment>
<gene>
    <name evidence="5" type="ORF">RF11_13993</name>
</gene>
<sequence length="538" mass="62017">MSEAVGKIKRLFDPLSGDEPDISEVSKWFIPMSEEMVAKFMSRTTVPTWSFIVHLSDYDINTFLLTCKSESQLERLRITCHPDMGKYSIGHIKPMLFNSLFEIVFNILLSRLQIKIEDEADLVPSMYNKCMIPSETWFIAGICKFQRSKFYRKGQPDTFAVWMSEEGGFKIGIRTETAVDIIDIFTSGKGYSIDMKHHFRTVEELVRYYGKYCMNAPKYDKILPKPHVCSSFYVSMISQRIDSLSVKREVAGGKSCTGFELEFNEVAARSAENKFPYSVSSKNRQKNRYGNVPAYDHTRVKLYDCDNDYINANYVKADVKSKSLAYILCQGPKPNTIEDMWRMIIQENVKTIVILTGLVEKSVVKCEKYWPELEESRNLWDEYKITTVKEGGCENIGVITISIDKNDGTFNSWCKIYHYKSWPDCGVPDDPWALLKLLLMTNERRDKYPLVPTIVHCSAGIGRTGTFVMLDIIMNQIKYQGVSTIVDIMETLIKLRTQRTSLVQTLTQYEFIYAAINAYLNWRLGKAKFINEKITDDE</sequence>
<evidence type="ECO:0000313" key="6">
    <source>
        <dbReference type="Proteomes" id="UP000031668"/>
    </source>
</evidence>
<dbReference type="AlphaFoldDB" id="A0A0C2M9M2"/>
<dbReference type="GO" id="GO:0004725">
    <property type="term" value="F:protein tyrosine phosphatase activity"/>
    <property type="evidence" value="ECO:0007669"/>
    <property type="project" value="InterPro"/>
</dbReference>
<dbReference type="InterPro" id="IPR036860">
    <property type="entry name" value="SH2_dom_sf"/>
</dbReference>
<dbReference type="SMART" id="SM00404">
    <property type="entry name" value="PTPc_motif"/>
    <property type="match status" value="1"/>
</dbReference>
<dbReference type="Gene3D" id="3.30.505.10">
    <property type="entry name" value="SH2 domain"/>
    <property type="match status" value="1"/>
</dbReference>
<dbReference type="EMBL" id="JWZT01005390">
    <property type="protein sequence ID" value="KII61019.1"/>
    <property type="molecule type" value="Genomic_DNA"/>
</dbReference>
<keyword evidence="1" id="KW-0727">SH2 domain</keyword>
<dbReference type="PANTHER" id="PTHR19134">
    <property type="entry name" value="RECEPTOR-TYPE TYROSINE-PROTEIN PHOSPHATASE"/>
    <property type="match status" value="1"/>
</dbReference>
<dbReference type="SMART" id="SM00194">
    <property type="entry name" value="PTPc"/>
    <property type="match status" value="1"/>
</dbReference>
<dbReference type="InterPro" id="IPR000980">
    <property type="entry name" value="SH2"/>
</dbReference>
<keyword evidence="5" id="KW-0675">Receptor</keyword>
<dbReference type="OMA" id="VKIMCEN"/>
<dbReference type="InterPro" id="IPR016130">
    <property type="entry name" value="Tyr_Pase_AS"/>
</dbReference>
<dbReference type="PANTHER" id="PTHR19134:SF449">
    <property type="entry name" value="TYROSINE-PROTEIN PHOSPHATASE 1"/>
    <property type="match status" value="1"/>
</dbReference>
<dbReference type="InterPro" id="IPR003595">
    <property type="entry name" value="Tyr_Pase_cat"/>
</dbReference>
<dbReference type="InterPro" id="IPR029021">
    <property type="entry name" value="Prot-tyrosine_phosphatase-like"/>
</dbReference>
<dbReference type="InterPro" id="IPR050348">
    <property type="entry name" value="Protein-Tyr_Phosphatase"/>
</dbReference>
<feature type="domain" description="Tyrosine specific protein phosphatases" evidence="4">
    <location>
        <begin position="432"/>
        <end position="510"/>
    </location>
</feature>
<feature type="domain" description="Tyrosine-protein phosphatase" evidence="3">
    <location>
        <begin position="259"/>
        <end position="519"/>
    </location>
</feature>
<feature type="domain" description="SH2" evidence="2">
    <location>
        <begin position="137"/>
        <end position="227"/>
    </location>
</feature>
<dbReference type="PROSITE" id="PS50056">
    <property type="entry name" value="TYR_PHOSPHATASE_2"/>
    <property type="match status" value="1"/>
</dbReference>
<dbReference type="OrthoDB" id="8815311at2759"/>
<evidence type="ECO:0000259" key="2">
    <source>
        <dbReference type="PROSITE" id="PS50001"/>
    </source>
</evidence>
<dbReference type="PROSITE" id="PS50055">
    <property type="entry name" value="TYR_PHOSPHATASE_PTP"/>
    <property type="match status" value="1"/>
</dbReference>
<evidence type="ECO:0000256" key="1">
    <source>
        <dbReference type="PROSITE-ProRule" id="PRU00191"/>
    </source>
</evidence>
<dbReference type="SUPFAM" id="SSF55550">
    <property type="entry name" value="SH2 domain"/>
    <property type="match status" value="1"/>
</dbReference>
<accession>A0A0C2M9M2</accession>
<dbReference type="PROSITE" id="PS50001">
    <property type="entry name" value="SH2"/>
    <property type="match status" value="1"/>
</dbReference>
<proteinExistence type="predicted"/>
<dbReference type="InterPro" id="IPR000242">
    <property type="entry name" value="PTP_cat"/>
</dbReference>
<keyword evidence="6" id="KW-1185">Reference proteome</keyword>
<evidence type="ECO:0000259" key="3">
    <source>
        <dbReference type="PROSITE" id="PS50055"/>
    </source>
</evidence>
<dbReference type="InterPro" id="IPR000387">
    <property type="entry name" value="Tyr_Pase_dom"/>
</dbReference>
<protein>
    <submittedName>
        <fullName evidence="5">Tyrosine-protein phosphatase non-receptor type 6</fullName>
    </submittedName>
</protein>
<reference evidence="5 6" key="1">
    <citation type="journal article" date="2014" name="Genome Biol. Evol.">
        <title>The genome of the myxosporean Thelohanellus kitauei shows adaptations to nutrient acquisition within its fish host.</title>
        <authorList>
            <person name="Yang Y."/>
            <person name="Xiong J."/>
            <person name="Zhou Z."/>
            <person name="Huo F."/>
            <person name="Miao W."/>
            <person name="Ran C."/>
            <person name="Liu Y."/>
            <person name="Zhang J."/>
            <person name="Feng J."/>
            <person name="Wang M."/>
            <person name="Wang M."/>
            <person name="Wang L."/>
            <person name="Yao B."/>
        </authorList>
    </citation>
    <scope>NUCLEOTIDE SEQUENCE [LARGE SCALE GENOMIC DNA]</scope>
    <source>
        <strain evidence="5">Wuqing</strain>
    </source>
</reference>